<sequence>MATAYNVLAIGIAGYKNMTPEQMGESARQMAEEAIKYNLVVDGILIHSDLPSDERSELQKKLQSKNWAVVSIGGGLRLGSENTRLLEDVMNMVLSTVQPTPKLAFPTMPNEMIPTFQRLLAL</sequence>
<dbReference type="Proteomes" id="UP000256645">
    <property type="component" value="Unassembled WGS sequence"/>
</dbReference>
<protein>
    <submittedName>
        <fullName evidence="1">Uncharacterized protein</fullName>
    </submittedName>
</protein>
<accession>A0A3D8SNV5</accession>
<organism evidence="1 2">
    <name type="scientific">Coleophoma cylindrospora</name>
    <dbReference type="NCBI Taxonomy" id="1849047"/>
    <lineage>
        <taxon>Eukaryota</taxon>
        <taxon>Fungi</taxon>
        <taxon>Dikarya</taxon>
        <taxon>Ascomycota</taxon>
        <taxon>Pezizomycotina</taxon>
        <taxon>Leotiomycetes</taxon>
        <taxon>Helotiales</taxon>
        <taxon>Dermateaceae</taxon>
        <taxon>Coleophoma</taxon>
    </lineage>
</organism>
<evidence type="ECO:0000313" key="2">
    <source>
        <dbReference type="Proteomes" id="UP000256645"/>
    </source>
</evidence>
<dbReference type="EMBL" id="PDLM01000001">
    <property type="protein sequence ID" value="RDW87976.1"/>
    <property type="molecule type" value="Genomic_DNA"/>
</dbReference>
<gene>
    <name evidence="1" type="ORF">BP6252_00008</name>
</gene>
<reference evidence="1 2" key="1">
    <citation type="journal article" date="2018" name="IMA Fungus">
        <title>IMA Genome-F 9: Draft genome sequence of Annulohypoxylon stygium, Aspergillus mulundensis, Berkeleyomyces basicola (syn. Thielaviopsis basicola), Ceratocystis smalleyi, two Cercospora beticola strains, Coleophoma cylindrospora, Fusarium fracticaudum, Phialophora cf. hyalina, and Morchella septimelata.</title>
        <authorList>
            <person name="Wingfield B.D."/>
            <person name="Bills G.F."/>
            <person name="Dong Y."/>
            <person name="Huang W."/>
            <person name="Nel W.J."/>
            <person name="Swalarsk-Parry B.S."/>
            <person name="Vaghefi N."/>
            <person name="Wilken P.M."/>
            <person name="An Z."/>
            <person name="de Beer Z.W."/>
            <person name="De Vos L."/>
            <person name="Chen L."/>
            <person name="Duong T.A."/>
            <person name="Gao Y."/>
            <person name="Hammerbacher A."/>
            <person name="Kikkert J.R."/>
            <person name="Li Y."/>
            <person name="Li H."/>
            <person name="Li K."/>
            <person name="Li Q."/>
            <person name="Liu X."/>
            <person name="Ma X."/>
            <person name="Naidoo K."/>
            <person name="Pethybridge S.J."/>
            <person name="Sun J."/>
            <person name="Steenkamp E.T."/>
            <person name="van der Nest M.A."/>
            <person name="van Wyk S."/>
            <person name="Wingfield M.J."/>
            <person name="Xiong C."/>
            <person name="Yue Q."/>
            <person name="Zhang X."/>
        </authorList>
    </citation>
    <scope>NUCLEOTIDE SEQUENCE [LARGE SCALE GENOMIC DNA]</scope>
    <source>
        <strain evidence="1 2">BP6252</strain>
    </source>
</reference>
<proteinExistence type="predicted"/>
<keyword evidence="2" id="KW-1185">Reference proteome</keyword>
<dbReference type="OrthoDB" id="5356597at2759"/>
<comment type="caution">
    <text evidence="1">The sequence shown here is derived from an EMBL/GenBank/DDBJ whole genome shotgun (WGS) entry which is preliminary data.</text>
</comment>
<evidence type="ECO:0000313" key="1">
    <source>
        <dbReference type="EMBL" id="RDW87976.1"/>
    </source>
</evidence>
<dbReference type="AlphaFoldDB" id="A0A3D8SNV5"/>
<name>A0A3D8SNV5_9HELO</name>